<gene>
    <name evidence="1" type="ORF">SAMN02745111_01213</name>
</gene>
<dbReference type="InterPro" id="IPR036412">
    <property type="entry name" value="HAD-like_sf"/>
</dbReference>
<protein>
    <submittedName>
        <fullName evidence="1">Phosphoglycolate phosphatase</fullName>
    </submittedName>
</protein>
<dbReference type="OrthoDB" id="9807630at2"/>
<dbReference type="NCBIfam" id="TIGR01549">
    <property type="entry name" value="HAD-SF-IA-v1"/>
    <property type="match status" value="1"/>
</dbReference>
<dbReference type="Pfam" id="PF13419">
    <property type="entry name" value="HAD_2"/>
    <property type="match status" value="1"/>
</dbReference>
<dbReference type="PANTHER" id="PTHR43434:SF1">
    <property type="entry name" value="PHOSPHOGLYCOLATE PHOSPHATASE"/>
    <property type="match status" value="1"/>
</dbReference>
<proteinExistence type="predicted"/>
<dbReference type="EMBL" id="FUXZ01000007">
    <property type="protein sequence ID" value="SKA66074.1"/>
    <property type="molecule type" value="Genomic_DNA"/>
</dbReference>
<dbReference type="SFLD" id="SFLDG01129">
    <property type="entry name" value="C1.5:_HAD__Beta-PGM__Phosphata"/>
    <property type="match status" value="1"/>
</dbReference>
<keyword evidence="2" id="KW-1185">Reference proteome</keyword>
<organism evidence="1 2">
    <name type="scientific">Eubacterium uniforme</name>
    <dbReference type="NCBI Taxonomy" id="39495"/>
    <lineage>
        <taxon>Bacteria</taxon>
        <taxon>Bacillati</taxon>
        <taxon>Bacillota</taxon>
        <taxon>Clostridia</taxon>
        <taxon>Eubacteriales</taxon>
        <taxon>Eubacteriaceae</taxon>
        <taxon>Eubacterium</taxon>
    </lineage>
</organism>
<dbReference type="Gene3D" id="3.40.50.1000">
    <property type="entry name" value="HAD superfamily/HAD-like"/>
    <property type="match status" value="1"/>
</dbReference>
<sequence length="217" mass="24445">MINTIIFDMDGTVLNTLDDLTDSVNYVLREFGMPPRNIDEYRSFFGNGIRFAMECAVPEGTPASVIDEMLPVFKDCYNKHCLDKTGPYEGILPLMESLKEKGYKMAIVSNKINSAVVELNDKFFSEYVKVAVGERDGIKRKPDADMVFAALDELQSTCEESIYIGDSEVDLKTAQNAGLPCIAVLWGFRDKEYLMKKGAKYFAETPEDVERIILENT</sequence>
<accession>A0A1T4VM80</accession>
<dbReference type="InterPro" id="IPR023214">
    <property type="entry name" value="HAD_sf"/>
</dbReference>
<dbReference type="InterPro" id="IPR006439">
    <property type="entry name" value="HAD-SF_hydro_IA"/>
</dbReference>
<dbReference type="PANTHER" id="PTHR43434">
    <property type="entry name" value="PHOSPHOGLYCOLATE PHOSPHATASE"/>
    <property type="match status" value="1"/>
</dbReference>
<evidence type="ECO:0000313" key="1">
    <source>
        <dbReference type="EMBL" id="SKA66074.1"/>
    </source>
</evidence>
<dbReference type="InterPro" id="IPR050155">
    <property type="entry name" value="HAD-like_hydrolase_sf"/>
</dbReference>
<dbReference type="InterPro" id="IPR023198">
    <property type="entry name" value="PGP-like_dom2"/>
</dbReference>
<evidence type="ECO:0000313" key="2">
    <source>
        <dbReference type="Proteomes" id="UP000190814"/>
    </source>
</evidence>
<dbReference type="PRINTS" id="PR00413">
    <property type="entry name" value="HADHALOGNASE"/>
</dbReference>
<dbReference type="InterPro" id="IPR041492">
    <property type="entry name" value="HAD_2"/>
</dbReference>
<dbReference type="STRING" id="39495.SAMN02745111_01213"/>
<name>A0A1T4VM80_9FIRM</name>
<dbReference type="Proteomes" id="UP000190814">
    <property type="component" value="Unassembled WGS sequence"/>
</dbReference>
<dbReference type="NCBIfam" id="TIGR01662">
    <property type="entry name" value="HAD-SF-IIIA"/>
    <property type="match status" value="1"/>
</dbReference>
<dbReference type="NCBIfam" id="TIGR01509">
    <property type="entry name" value="HAD-SF-IA-v3"/>
    <property type="match status" value="1"/>
</dbReference>
<dbReference type="Gene3D" id="1.10.150.240">
    <property type="entry name" value="Putative phosphatase, domain 2"/>
    <property type="match status" value="1"/>
</dbReference>
<dbReference type="AlphaFoldDB" id="A0A1T4VM80"/>
<dbReference type="GO" id="GO:0006281">
    <property type="term" value="P:DNA repair"/>
    <property type="evidence" value="ECO:0007669"/>
    <property type="project" value="TreeGrafter"/>
</dbReference>
<dbReference type="SUPFAM" id="SSF56784">
    <property type="entry name" value="HAD-like"/>
    <property type="match status" value="1"/>
</dbReference>
<dbReference type="GO" id="GO:0008967">
    <property type="term" value="F:phosphoglycolate phosphatase activity"/>
    <property type="evidence" value="ECO:0007669"/>
    <property type="project" value="TreeGrafter"/>
</dbReference>
<dbReference type="InterPro" id="IPR006549">
    <property type="entry name" value="HAD-SF_hydro_IIIA"/>
</dbReference>
<dbReference type="GO" id="GO:0005829">
    <property type="term" value="C:cytosol"/>
    <property type="evidence" value="ECO:0007669"/>
    <property type="project" value="TreeGrafter"/>
</dbReference>
<reference evidence="1 2" key="1">
    <citation type="submission" date="2017-02" db="EMBL/GenBank/DDBJ databases">
        <authorList>
            <person name="Peterson S.W."/>
        </authorList>
    </citation>
    <scope>NUCLEOTIDE SEQUENCE [LARGE SCALE GENOMIC DNA]</scope>
    <source>
        <strain evidence="1 2">ATCC 35992</strain>
    </source>
</reference>
<dbReference type="SFLD" id="SFLDS00003">
    <property type="entry name" value="Haloacid_Dehalogenase"/>
    <property type="match status" value="1"/>
</dbReference>